<dbReference type="PANTHER" id="PTHR10380">
    <property type="entry name" value="CUTICLE PROTEIN"/>
    <property type="match status" value="1"/>
</dbReference>
<protein>
    <submittedName>
        <fullName evidence="4">Cuticular protein 13</fullName>
    </submittedName>
</protein>
<dbReference type="EMBL" id="MG601560">
    <property type="protein sequence ID" value="AYA49885.1"/>
    <property type="molecule type" value="mRNA"/>
</dbReference>
<feature type="signal peptide" evidence="3">
    <location>
        <begin position="1"/>
        <end position="15"/>
    </location>
</feature>
<dbReference type="GO" id="GO:0062129">
    <property type="term" value="C:chitin-based extracellular matrix"/>
    <property type="evidence" value="ECO:0007669"/>
    <property type="project" value="TreeGrafter"/>
</dbReference>
<dbReference type="AlphaFoldDB" id="A0A3Q8HFP9"/>
<keyword evidence="3" id="KW-0732">Signal</keyword>
<evidence type="ECO:0000256" key="2">
    <source>
        <dbReference type="PROSITE-ProRule" id="PRU00497"/>
    </source>
</evidence>
<sequence>MKLIILSLAIAAVSCAPASQPTAEPIPILRYDNEGVNPDGSYQWNIETGNGISAQEKGQVKAGPNPEEAEMEVAGSYEYTNEDGSKVQVSYIANKDGYQPQSDILPTPHPIPPAILRALEWIAAHPEPEQKVRI</sequence>
<dbReference type="KEGG" id="ldc:111517495"/>
<dbReference type="InterPro" id="IPR031311">
    <property type="entry name" value="CHIT_BIND_RR_consensus"/>
</dbReference>
<organism evidence="4">
    <name type="scientific">Leptinotarsa decemlineata</name>
    <name type="common">Colorado potato beetle</name>
    <name type="synonym">Doryphora decemlineata</name>
    <dbReference type="NCBI Taxonomy" id="7539"/>
    <lineage>
        <taxon>Eukaryota</taxon>
        <taxon>Metazoa</taxon>
        <taxon>Ecdysozoa</taxon>
        <taxon>Arthropoda</taxon>
        <taxon>Hexapoda</taxon>
        <taxon>Insecta</taxon>
        <taxon>Pterygota</taxon>
        <taxon>Neoptera</taxon>
        <taxon>Endopterygota</taxon>
        <taxon>Coleoptera</taxon>
        <taxon>Polyphaga</taxon>
        <taxon>Cucujiformia</taxon>
        <taxon>Chrysomeloidea</taxon>
        <taxon>Chrysomelidae</taxon>
        <taxon>Chrysomelinae</taxon>
        <taxon>Doryphorini</taxon>
        <taxon>Leptinotarsa</taxon>
    </lineage>
</organism>
<reference evidence="4" key="1">
    <citation type="submission" date="2017-11" db="EMBL/GenBank/DDBJ databases">
        <authorList>
            <person name="Wang Y.-W."/>
            <person name="Wan P.-J."/>
            <person name="Li G.-Q."/>
        </authorList>
    </citation>
    <scope>NUCLEOTIDE SEQUENCE</scope>
</reference>
<dbReference type="PROSITE" id="PS51155">
    <property type="entry name" value="CHIT_BIND_RR_2"/>
    <property type="match status" value="1"/>
</dbReference>
<dbReference type="InterPro" id="IPR050468">
    <property type="entry name" value="Cuticle_Struct_Prot"/>
</dbReference>
<dbReference type="PROSITE" id="PS51257">
    <property type="entry name" value="PROKAR_LIPOPROTEIN"/>
    <property type="match status" value="1"/>
</dbReference>
<dbReference type="GeneID" id="111517495"/>
<feature type="chain" id="PRO_5018699785" evidence="3">
    <location>
        <begin position="16"/>
        <end position="134"/>
    </location>
</feature>
<dbReference type="GO" id="GO:0008010">
    <property type="term" value="F:structural constituent of chitin-based larval cuticle"/>
    <property type="evidence" value="ECO:0007669"/>
    <property type="project" value="TreeGrafter"/>
</dbReference>
<evidence type="ECO:0000256" key="3">
    <source>
        <dbReference type="SAM" id="SignalP"/>
    </source>
</evidence>
<evidence type="ECO:0000313" key="4">
    <source>
        <dbReference type="EMBL" id="AYA49885.1"/>
    </source>
</evidence>
<dbReference type="PRINTS" id="PR00947">
    <property type="entry name" value="CUTICLE"/>
</dbReference>
<dbReference type="Pfam" id="PF00379">
    <property type="entry name" value="Chitin_bind_4"/>
    <property type="match status" value="1"/>
</dbReference>
<proteinExistence type="evidence at transcript level"/>
<accession>A0A3Q8HFP9</accession>
<evidence type="ECO:0000256" key="1">
    <source>
        <dbReference type="ARBA" id="ARBA00022460"/>
    </source>
</evidence>
<dbReference type="OrthoDB" id="6372059at2759"/>
<dbReference type="PANTHER" id="PTHR10380:SF173">
    <property type="entry name" value="CUTICULAR PROTEIN 47EF, ISOFORM C-RELATED"/>
    <property type="match status" value="1"/>
</dbReference>
<dbReference type="PROSITE" id="PS00233">
    <property type="entry name" value="CHIT_BIND_RR_1"/>
    <property type="match status" value="1"/>
</dbReference>
<name>A0A3Q8HFP9_LEPDE</name>
<keyword evidence="1 2" id="KW-0193">Cuticle</keyword>
<dbReference type="RefSeq" id="XP_023029438.1">
    <property type="nucleotide sequence ID" value="XM_023173670.2"/>
</dbReference>
<dbReference type="InterPro" id="IPR000618">
    <property type="entry name" value="Insect_cuticle"/>
</dbReference>